<dbReference type="RefSeq" id="WP_157683282.1">
    <property type="nucleotide sequence ID" value="NZ_LT629772.1"/>
</dbReference>
<dbReference type="Proteomes" id="UP000199103">
    <property type="component" value="Chromosome I"/>
</dbReference>
<reference evidence="1 2" key="1">
    <citation type="submission" date="2016-10" db="EMBL/GenBank/DDBJ databases">
        <authorList>
            <person name="de Groot N.N."/>
        </authorList>
    </citation>
    <scope>NUCLEOTIDE SEQUENCE [LARGE SCALE GENOMIC DNA]</scope>
    <source>
        <strain evidence="1 2">DSM 21800</strain>
    </source>
</reference>
<name>A0A1H1R9F3_9ACTN</name>
<sequence>MTDRSLPTPYAAFALPLYQDRDSAHDADHIRRIVGRLDQLAIDLEPQPRPWMLYFLAYFHGLGSRVDQDRTFRHQVEQFLGDLGWQRSEITEGFVLLRRHCVAPRTSEERIVHDAN</sequence>
<keyword evidence="2" id="KW-1185">Reference proteome</keyword>
<organism evidence="1 2">
    <name type="scientific">Microlunatus soli</name>
    <dbReference type="NCBI Taxonomy" id="630515"/>
    <lineage>
        <taxon>Bacteria</taxon>
        <taxon>Bacillati</taxon>
        <taxon>Actinomycetota</taxon>
        <taxon>Actinomycetes</taxon>
        <taxon>Propionibacteriales</taxon>
        <taxon>Propionibacteriaceae</taxon>
        <taxon>Microlunatus</taxon>
    </lineage>
</organism>
<gene>
    <name evidence="1" type="ORF">SAMN04489812_1562</name>
</gene>
<protein>
    <submittedName>
        <fullName evidence="1">Uncharacterized protein</fullName>
    </submittedName>
</protein>
<evidence type="ECO:0000313" key="1">
    <source>
        <dbReference type="EMBL" id="SDS32333.1"/>
    </source>
</evidence>
<dbReference type="EMBL" id="LT629772">
    <property type="protein sequence ID" value="SDS32333.1"/>
    <property type="molecule type" value="Genomic_DNA"/>
</dbReference>
<dbReference type="OrthoDB" id="9797344at2"/>
<dbReference type="STRING" id="630515.SAMN04489812_1562"/>
<evidence type="ECO:0000313" key="2">
    <source>
        <dbReference type="Proteomes" id="UP000199103"/>
    </source>
</evidence>
<dbReference type="SUPFAM" id="SSF109604">
    <property type="entry name" value="HD-domain/PDEase-like"/>
    <property type="match status" value="1"/>
</dbReference>
<dbReference type="Gene3D" id="1.10.3210.10">
    <property type="entry name" value="Hypothetical protein af1432"/>
    <property type="match status" value="1"/>
</dbReference>
<accession>A0A1H1R9F3</accession>
<dbReference type="AlphaFoldDB" id="A0A1H1R9F3"/>
<proteinExistence type="predicted"/>